<keyword evidence="10" id="KW-0961">Cell wall biogenesis/degradation</keyword>
<evidence type="ECO:0000256" key="7">
    <source>
        <dbReference type="ARBA" id="ARBA00022984"/>
    </source>
</evidence>
<dbReference type="GO" id="GO:0008360">
    <property type="term" value="P:regulation of cell shape"/>
    <property type="evidence" value="ECO:0007669"/>
    <property type="project" value="UniProtKB-KW"/>
</dbReference>
<evidence type="ECO:0000313" key="15">
    <source>
        <dbReference type="Proteomes" id="UP000228921"/>
    </source>
</evidence>
<dbReference type="GO" id="GO:0009252">
    <property type="term" value="P:peptidoglycan biosynthetic process"/>
    <property type="evidence" value="ECO:0007669"/>
    <property type="project" value="UniProtKB-KW"/>
</dbReference>
<accession>A0A2M8NZL9</accession>
<evidence type="ECO:0000256" key="4">
    <source>
        <dbReference type="ARBA" id="ARBA00022475"/>
    </source>
</evidence>
<feature type="transmembrane region" description="Helical" evidence="11">
    <location>
        <begin position="12"/>
        <end position="32"/>
    </location>
</feature>
<dbReference type="GO" id="GO:0071555">
    <property type="term" value="P:cell wall organization"/>
    <property type="evidence" value="ECO:0007669"/>
    <property type="project" value="UniProtKB-KW"/>
</dbReference>
<dbReference type="InterPro" id="IPR036138">
    <property type="entry name" value="PBP_dimer_sf"/>
</dbReference>
<evidence type="ECO:0000256" key="8">
    <source>
        <dbReference type="ARBA" id="ARBA00022989"/>
    </source>
</evidence>
<protein>
    <recommendedName>
        <fullName evidence="16">Penicillin-binding protein 2</fullName>
    </recommendedName>
</protein>
<dbReference type="InterPro" id="IPR001460">
    <property type="entry name" value="PCN-bd_Tpept"/>
</dbReference>
<keyword evidence="8 11" id="KW-1133">Transmembrane helix</keyword>
<evidence type="ECO:0000256" key="6">
    <source>
        <dbReference type="ARBA" id="ARBA00022960"/>
    </source>
</evidence>
<dbReference type="SUPFAM" id="SSF56519">
    <property type="entry name" value="Penicillin binding protein dimerisation domain"/>
    <property type="match status" value="1"/>
</dbReference>
<dbReference type="InterPro" id="IPR012338">
    <property type="entry name" value="Beta-lactam/transpept-like"/>
</dbReference>
<dbReference type="Pfam" id="PF03717">
    <property type="entry name" value="PBP_dimer"/>
    <property type="match status" value="1"/>
</dbReference>
<feature type="domain" description="Penicillin-binding protein dimerisation" evidence="13">
    <location>
        <begin position="56"/>
        <end position="243"/>
    </location>
</feature>
<evidence type="ECO:0000256" key="10">
    <source>
        <dbReference type="ARBA" id="ARBA00023316"/>
    </source>
</evidence>
<keyword evidence="9 11" id="KW-0472">Membrane</keyword>
<dbReference type="Pfam" id="PF00905">
    <property type="entry name" value="Transpeptidase"/>
    <property type="match status" value="2"/>
</dbReference>
<evidence type="ECO:0000256" key="2">
    <source>
        <dbReference type="ARBA" id="ARBA00004236"/>
    </source>
</evidence>
<feature type="domain" description="Penicillin-binding protein transpeptidase" evidence="12">
    <location>
        <begin position="661"/>
        <end position="754"/>
    </location>
</feature>
<gene>
    <name evidence="14" type="ORF">CUN51_07025</name>
</gene>
<dbReference type="PANTHER" id="PTHR30627">
    <property type="entry name" value="PEPTIDOGLYCAN D,D-TRANSPEPTIDASE"/>
    <property type="match status" value="1"/>
</dbReference>
<dbReference type="AlphaFoldDB" id="A0A2M8NZL9"/>
<evidence type="ECO:0000256" key="5">
    <source>
        <dbReference type="ARBA" id="ARBA00022692"/>
    </source>
</evidence>
<dbReference type="SUPFAM" id="SSF56601">
    <property type="entry name" value="beta-lactamase/transpeptidase-like"/>
    <property type="match status" value="2"/>
</dbReference>
<evidence type="ECO:0008006" key="16">
    <source>
        <dbReference type="Google" id="ProtNLM"/>
    </source>
</evidence>
<keyword evidence="4" id="KW-1003">Cell membrane</keyword>
<dbReference type="InterPro" id="IPR005311">
    <property type="entry name" value="PBP_dimer"/>
</dbReference>
<keyword evidence="5 11" id="KW-0812">Transmembrane</keyword>
<organism evidence="14 15">
    <name type="scientific">Candidatus Thermofonsia Clade 1 bacterium</name>
    <dbReference type="NCBI Taxonomy" id="2364210"/>
    <lineage>
        <taxon>Bacteria</taxon>
        <taxon>Bacillati</taxon>
        <taxon>Chloroflexota</taxon>
        <taxon>Candidatus Thermofontia</taxon>
        <taxon>Candidatus Thermofonsia Clade 1</taxon>
    </lineage>
</organism>
<keyword evidence="7" id="KW-0573">Peptidoglycan synthesis</keyword>
<dbReference type="GO" id="GO:0008658">
    <property type="term" value="F:penicillin binding"/>
    <property type="evidence" value="ECO:0007669"/>
    <property type="project" value="InterPro"/>
</dbReference>
<evidence type="ECO:0000256" key="11">
    <source>
        <dbReference type="SAM" id="Phobius"/>
    </source>
</evidence>
<proteinExistence type="inferred from homology"/>
<dbReference type="GO" id="GO:0005886">
    <property type="term" value="C:plasma membrane"/>
    <property type="evidence" value="ECO:0007669"/>
    <property type="project" value="UniProtKB-SubCell"/>
</dbReference>
<sequence length="781" mass="86218">MRERILPFQGARLVFFSVVMLCSFAVLMLRLYEFQFIRAEAFEAAARENAVQSVPLPATRGIIYDRYGVPLALNAPAFNVAVTPAYVPDDEESLLRMLNRLSALIDVPPTRAAAEASGRRFVRSLQEQIAEGQGIAPYRPVVVATDVPQAVAQTILEDLQNLPGVSVDVVSVRQYPSGSLTSQIIGYLGPIGAEEAQQLREQGYNPAFERVGYAGVEAYFERDLAGQRGLETRIVDVAGLPVQVISRREPVAGKNIRLTIDLALQRAAEQALQDRINLINASKQAQVTISGSVIAMDLRTGEILALVSLPTYDNSRFARAIDGEYYLRIAREPQTPLVNHAIQSLYPPGSVWKLVSAAGVLEEKVVPWDYKLYDAGELFVENTFATNDIGQRQRFVCWLPIEEGGHKWVNMVEGIAWSCDVYFYQVGGGNPDPNVSMVLKPGGLGIEDLNRYATALNIGVRTGIELPAENGGRMPDRTWKRRNYGESWSTGDTYNAAFGQGYVTVTPLQLLVASAALANGGTLYQPTILHSFLDPEGNVIMPFTPKVARTLLPPEPGQIAVLNMREDMLVQGKNSLACICEPRSPYKDPNNPDFYDPTLPDCTEEFKQNYRRTITLEGRGEITYTVHIPYGYRFGGVCNPLFINDALYRNYQPPFVSAFNLGVIEEGMRQAVVNTFGTARKFNLGYVQTAGKTGTAEYCDDIAAARQLCKPGQWPAHAWFFGYAPYEKPEIGVIAFVYNAGEGSVNALPVAKAVVDCYFKLKSQREQGIPNEQVFCTPIQD</sequence>
<evidence type="ECO:0000256" key="1">
    <source>
        <dbReference type="ARBA" id="ARBA00004167"/>
    </source>
</evidence>
<comment type="similarity">
    <text evidence="3">Belongs to the transpeptidase family.</text>
</comment>
<dbReference type="Proteomes" id="UP000228921">
    <property type="component" value="Unassembled WGS sequence"/>
</dbReference>
<comment type="subcellular location">
    <subcellularLocation>
        <location evidence="2">Cell membrane</location>
    </subcellularLocation>
    <subcellularLocation>
        <location evidence="1">Membrane</location>
        <topology evidence="1">Single-pass membrane protein</topology>
    </subcellularLocation>
</comment>
<dbReference type="GO" id="GO:0071972">
    <property type="term" value="F:peptidoglycan L,D-transpeptidase activity"/>
    <property type="evidence" value="ECO:0007669"/>
    <property type="project" value="TreeGrafter"/>
</dbReference>
<dbReference type="Gene3D" id="3.90.1310.10">
    <property type="entry name" value="Penicillin-binding protein 2a (Domain 2)"/>
    <property type="match status" value="1"/>
</dbReference>
<evidence type="ECO:0000256" key="3">
    <source>
        <dbReference type="ARBA" id="ARBA00007171"/>
    </source>
</evidence>
<dbReference type="Gene3D" id="3.40.710.10">
    <property type="entry name" value="DD-peptidase/beta-lactamase superfamily"/>
    <property type="match status" value="2"/>
</dbReference>
<keyword evidence="6" id="KW-0133">Cell shape</keyword>
<evidence type="ECO:0000259" key="12">
    <source>
        <dbReference type="Pfam" id="PF00905"/>
    </source>
</evidence>
<comment type="caution">
    <text evidence="14">The sequence shown here is derived from an EMBL/GenBank/DDBJ whole genome shotgun (WGS) entry which is preliminary data.</text>
</comment>
<dbReference type="PANTHER" id="PTHR30627:SF2">
    <property type="entry name" value="PEPTIDOGLYCAN D,D-TRANSPEPTIDASE MRDA"/>
    <property type="match status" value="1"/>
</dbReference>
<dbReference type="EMBL" id="PGTK01000007">
    <property type="protein sequence ID" value="PJF30731.1"/>
    <property type="molecule type" value="Genomic_DNA"/>
</dbReference>
<evidence type="ECO:0000256" key="9">
    <source>
        <dbReference type="ARBA" id="ARBA00023136"/>
    </source>
</evidence>
<evidence type="ECO:0000313" key="14">
    <source>
        <dbReference type="EMBL" id="PJF30731.1"/>
    </source>
</evidence>
<name>A0A2M8NZL9_9CHLR</name>
<reference evidence="14 15" key="1">
    <citation type="submission" date="2017-11" db="EMBL/GenBank/DDBJ databases">
        <title>Evolution of Phototrophy in the Chloroflexi Phylum Driven by Horizontal Gene Transfer.</title>
        <authorList>
            <person name="Ward L.M."/>
            <person name="Hemp J."/>
            <person name="Shih P.M."/>
            <person name="Mcglynn S.E."/>
            <person name="Fischer W."/>
        </authorList>
    </citation>
    <scope>NUCLEOTIDE SEQUENCE [LARGE SCALE GENOMIC DNA]</scope>
    <source>
        <strain evidence="14">CP2_2F</strain>
    </source>
</reference>
<dbReference type="InterPro" id="IPR050515">
    <property type="entry name" value="Beta-lactam/transpept"/>
</dbReference>
<feature type="domain" description="Penicillin-binding protein transpeptidase" evidence="12">
    <location>
        <begin position="291"/>
        <end position="549"/>
    </location>
</feature>
<evidence type="ECO:0000259" key="13">
    <source>
        <dbReference type="Pfam" id="PF03717"/>
    </source>
</evidence>